<proteinExistence type="predicted"/>
<reference evidence="1 2" key="1">
    <citation type="submission" date="2016-03" db="EMBL/GenBank/DDBJ databases">
        <title>Speciation and ecological success in dimly lit waters: horizontal gene transfer in a green sulfur bacteria bloom unveiled by metagenomic assembly.</title>
        <authorList>
            <person name="Llorens-Mares T."/>
            <person name="Liu Z."/>
            <person name="Allen L.Z."/>
            <person name="Rusch D.B."/>
            <person name="Craig M.T."/>
            <person name="Dupont C.L."/>
            <person name="Bryant D.A."/>
            <person name="Casamayor E.O."/>
        </authorList>
    </citation>
    <scope>NUCLEOTIDE SEQUENCE [LARGE SCALE GENOMIC DNA]</scope>
    <source>
        <strain evidence="1">CIII</strain>
    </source>
</reference>
<evidence type="ECO:0000313" key="1">
    <source>
        <dbReference type="EMBL" id="KZK74497.1"/>
    </source>
</evidence>
<gene>
    <name evidence="1" type="ORF">A3K90_08890</name>
</gene>
<protein>
    <submittedName>
        <fullName evidence="1">Site-specific recombinase resolvase</fullName>
    </submittedName>
</protein>
<dbReference type="AlphaFoldDB" id="A0A165LVW3"/>
<accession>A0A165LVW3</accession>
<dbReference type="EMBL" id="LVWG01000024">
    <property type="protein sequence ID" value="KZK74497.1"/>
    <property type="molecule type" value="Genomic_DNA"/>
</dbReference>
<name>A0A165LVW3_PELLU</name>
<evidence type="ECO:0000313" key="2">
    <source>
        <dbReference type="Proteomes" id="UP000076481"/>
    </source>
</evidence>
<comment type="caution">
    <text evidence="1">The sequence shown here is derived from an EMBL/GenBank/DDBJ whole genome shotgun (WGS) entry which is preliminary data.</text>
</comment>
<dbReference type="RefSeq" id="WP_303681376.1">
    <property type="nucleotide sequence ID" value="NZ_LVWG01000024.1"/>
</dbReference>
<sequence>MDDHFETFVPLSFHRRGARRVASDDRHSHDVTLLEGLAGDFYWRHPIDIVVMKCGSDIARAEGLHPSVHNTLMRLTLHAPDIIKKLMLGRQPRRMTLIWLQRNPLLVDWEAQRQIVKRFEENV</sequence>
<organism evidence="1 2">
    <name type="scientific">Pelodictyon luteolum</name>
    <dbReference type="NCBI Taxonomy" id="1100"/>
    <lineage>
        <taxon>Bacteria</taxon>
        <taxon>Pseudomonadati</taxon>
        <taxon>Chlorobiota</taxon>
        <taxon>Chlorobiia</taxon>
        <taxon>Chlorobiales</taxon>
        <taxon>Chlorobiaceae</taxon>
        <taxon>Chlorobium/Pelodictyon group</taxon>
        <taxon>Pelodictyon</taxon>
    </lineage>
</organism>
<dbReference type="Proteomes" id="UP000076481">
    <property type="component" value="Unassembled WGS sequence"/>
</dbReference>